<feature type="transmembrane region" description="Helical" evidence="7">
    <location>
        <begin position="29"/>
        <end position="50"/>
    </location>
</feature>
<name>A0ABN2Y0G6_9ACTN</name>
<feature type="transmembrane region" description="Helical" evidence="7">
    <location>
        <begin position="295"/>
        <end position="315"/>
    </location>
</feature>
<feature type="transmembrane region" description="Helical" evidence="7">
    <location>
        <begin position="357"/>
        <end position="378"/>
    </location>
</feature>
<sequence>MRAAPTVPRHLAGAIALARQNPVWRRYFAARWVSVTGSTVAPIAAAYAVLGIGGGATGIGLVLVGGPIVFMALSPVGGVVADRYPRRTVLACCQYASAAVQGAVAVLVLTGSASVPALAGLQLVQGAVTAFFGPAARGLLPQLVDKEALPDANGLAQISNNMVAIGGPPVAGVVIAFSGPGWVLAWDAVSFLLSGLLFGGLAVPPVRPRPAARFRAEIAEGWRVLAGLRWVAAIAVLSATSSGLWAASITVLGPVWAADRYDGAVTWGLFSSALGAGLAAGSITAVLVRPQRPGLICCLVMLPEAALLGAMAAGLPFPLVAAAAVVCGAGGTLELVVYQSALGAWLPEEHISRVQSFIALIGTVLVPVAMVGAGPAAALLGAPVVLGGCAAVALLAAAVAYSVPDVRALRATPEPVPVPATSDRAAG</sequence>
<evidence type="ECO:0000256" key="5">
    <source>
        <dbReference type="ARBA" id="ARBA00022989"/>
    </source>
</evidence>
<accession>A0ABN2Y0G6</accession>
<keyword evidence="2" id="KW-0813">Transport</keyword>
<evidence type="ECO:0000256" key="2">
    <source>
        <dbReference type="ARBA" id="ARBA00022448"/>
    </source>
</evidence>
<dbReference type="CDD" id="cd06173">
    <property type="entry name" value="MFS_MefA_like"/>
    <property type="match status" value="1"/>
</dbReference>
<dbReference type="Pfam" id="PF05977">
    <property type="entry name" value="MFS_3"/>
    <property type="match status" value="1"/>
</dbReference>
<dbReference type="Gene3D" id="1.20.1250.20">
    <property type="entry name" value="MFS general substrate transporter like domains"/>
    <property type="match status" value="1"/>
</dbReference>
<dbReference type="InterPro" id="IPR036259">
    <property type="entry name" value="MFS_trans_sf"/>
</dbReference>
<comment type="subcellular location">
    <subcellularLocation>
        <location evidence="1">Cell membrane</location>
        <topology evidence="1">Multi-pass membrane protein</topology>
    </subcellularLocation>
</comment>
<evidence type="ECO:0000256" key="4">
    <source>
        <dbReference type="ARBA" id="ARBA00022692"/>
    </source>
</evidence>
<dbReference type="EMBL" id="BAAAMR010000002">
    <property type="protein sequence ID" value="GAA2119431.1"/>
    <property type="molecule type" value="Genomic_DNA"/>
</dbReference>
<feature type="transmembrane region" description="Helical" evidence="7">
    <location>
        <begin position="188"/>
        <end position="206"/>
    </location>
</feature>
<feature type="transmembrane region" description="Helical" evidence="7">
    <location>
        <begin position="227"/>
        <end position="247"/>
    </location>
</feature>
<dbReference type="SUPFAM" id="SSF103473">
    <property type="entry name" value="MFS general substrate transporter"/>
    <property type="match status" value="1"/>
</dbReference>
<feature type="transmembrane region" description="Helical" evidence="7">
    <location>
        <begin position="321"/>
        <end position="345"/>
    </location>
</feature>
<dbReference type="Proteomes" id="UP001501020">
    <property type="component" value="Unassembled WGS sequence"/>
</dbReference>
<reference evidence="8 9" key="1">
    <citation type="journal article" date="2019" name="Int. J. Syst. Evol. Microbiol.">
        <title>The Global Catalogue of Microorganisms (GCM) 10K type strain sequencing project: providing services to taxonomists for standard genome sequencing and annotation.</title>
        <authorList>
            <consortium name="The Broad Institute Genomics Platform"/>
            <consortium name="The Broad Institute Genome Sequencing Center for Infectious Disease"/>
            <person name="Wu L."/>
            <person name="Ma J."/>
        </authorList>
    </citation>
    <scope>NUCLEOTIDE SEQUENCE [LARGE SCALE GENOMIC DNA]</scope>
    <source>
        <strain evidence="8 9">JCM 13850</strain>
    </source>
</reference>
<evidence type="ECO:0000256" key="3">
    <source>
        <dbReference type="ARBA" id="ARBA00022475"/>
    </source>
</evidence>
<proteinExistence type="predicted"/>
<dbReference type="PANTHER" id="PTHR23513:SF11">
    <property type="entry name" value="STAPHYLOFERRIN A TRANSPORTER"/>
    <property type="match status" value="1"/>
</dbReference>
<evidence type="ECO:0000256" key="7">
    <source>
        <dbReference type="SAM" id="Phobius"/>
    </source>
</evidence>
<feature type="transmembrane region" description="Helical" evidence="7">
    <location>
        <begin position="267"/>
        <end position="288"/>
    </location>
</feature>
<protein>
    <submittedName>
        <fullName evidence="8">MFS transporter</fullName>
    </submittedName>
</protein>
<comment type="caution">
    <text evidence="8">The sequence shown here is derived from an EMBL/GenBank/DDBJ whole genome shotgun (WGS) entry which is preliminary data.</text>
</comment>
<evidence type="ECO:0000313" key="8">
    <source>
        <dbReference type="EMBL" id="GAA2119431.1"/>
    </source>
</evidence>
<organism evidence="8 9">
    <name type="scientific">Actinomadura napierensis</name>
    <dbReference type="NCBI Taxonomy" id="267854"/>
    <lineage>
        <taxon>Bacteria</taxon>
        <taxon>Bacillati</taxon>
        <taxon>Actinomycetota</taxon>
        <taxon>Actinomycetes</taxon>
        <taxon>Streptosporangiales</taxon>
        <taxon>Thermomonosporaceae</taxon>
        <taxon>Actinomadura</taxon>
    </lineage>
</organism>
<keyword evidence="9" id="KW-1185">Reference proteome</keyword>
<dbReference type="InterPro" id="IPR010290">
    <property type="entry name" value="TM_effector"/>
</dbReference>
<keyword evidence="3" id="KW-1003">Cell membrane</keyword>
<feature type="transmembrane region" description="Helical" evidence="7">
    <location>
        <begin position="56"/>
        <end position="81"/>
    </location>
</feature>
<keyword evidence="5 7" id="KW-1133">Transmembrane helix</keyword>
<keyword evidence="4 7" id="KW-0812">Transmembrane</keyword>
<feature type="transmembrane region" description="Helical" evidence="7">
    <location>
        <begin position="384"/>
        <end position="403"/>
    </location>
</feature>
<dbReference type="PANTHER" id="PTHR23513">
    <property type="entry name" value="INTEGRAL MEMBRANE EFFLUX PROTEIN-RELATED"/>
    <property type="match status" value="1"/>
</dbReference>
<gene>
    <name evidence="8" type="ORF">GCM10009727_03250</name>
</gene>
<dbReference type="RefSeq" id="WP_344260529.1">
    <property type="nucleotide sequence ID" value="NZ_BAAAMR010000002.1"/>
</dbReference>
<evidence type="ECO:0000313" key="9">
    <source>
        <dbReference type="Proteomes" id="UP001501020"/>
    </source>
</evidence>
<keyword evidence="6 7" id="KW-0472">Membrane</keyword>
<evidence type="ECO:0000256" key="1">
    <source>
        <dbReference type="ARBA" id="ARBA00004651"/>
    </source>
</evidence>
<evidence type="ECO:0000256" key="6">
    <source>
        <dbReference type="ARBA" id="ARBA00023136"/>
    </source>
</evidence>